<keyword evidence="1" id="KW-0436">Ligase</keyword>
<dbReference type="RefSeq" id="WP_072576707.1">
    <property type="nucleotide sequence ID" value="NZ_LWHB01000093.1"/>
</dbReference>
<name>A0A380MRQ6_9GAMM</name>
<evidence type="ECO:0000259" key="2">
    <source>
        <dbReference type="PROSITE" id="PS51733"/>
    </source>
</evidence>
<dbReference type="SUPFAM" id="SSF55681">
    <property type="entry name" value="Class II aaRS and biotin synthetases"/>
    <property type="match status" value="1"/>
</dbReference>
<dbReference type="InterPro" id="IPR004408">
    <property type="entry name" value="Biotin_CoA_COase_ligase"/>
</dbReference>
<dbReference type="InterPro" id="IPR045864">
    <property type="entry name" value="aa-tRNA-synth_II/BPL/LPL"/>
</dbReference>
<organism evidence="3 4">
    <name type="scientific">Suttonella ornithocola</name>
    <dbReference type="NCBI Taxonomy" id="279832"/>
    <lineage>
        <taxon>Bacteria</taxon>
        <taxon>Pseudomonadati</taxon>
        <taxon>Pseudomonadota</taxon>
        <taxon>Gammaproteobacteria</taxon>
        <taxon>Cardiobacteriales</taxon>
        <taxon>Cardiobacteriaceae</taxon>
        <taxon>Suttonella</taxon>
    </lineage>
</organism>
<evidence type="ECO:0000256" key="1">
    <source>
        <dbReference type="ARBA" id="ARBA00022598"/>
    </source>
</evidence>
<accession>A0A380MRQ6</accession>
<dbReference type="OrthoDB" id="9807064at2"/>
<dbReference type="Pfam" id="PF03099">
    <property type="entry name" value="BPL_LplA_LipB"/>
    <property type="match status" value="1"/>
</dbReference>
<dbReference type="GO" id="GO:0004077">
    <property type="term" value="F:biotin--[biotin carboxyl-carrier protein] ligase activity"/>
    <property type="evidence" value="ECO:0007669"/>
    <property type="project" value="InterPro"/>
</dbReference>
<dbReference type="PANTHER" id="PTHR12835">
    <property type="entry name" value="BIOTIN PROTEIN LIGASE"/>
    <property type="match status" value="1"/>
</dbReference>
<dbReference type="NCBIfam" id="TIGR00121">
    <property type="entry name" value="birA_ligase"/>
    <property type="match status" value="1"/>
</dbReference>
<evidence type="ECO:0000313" key="3">
    <source>
        <dbReference type="EMBL" id="SUO94992.1"/>
    </source>
</evidence>
<feature type="domain" description="BPL/LPL catalytic" evidence="2">
    <location>
        <begin position="1"/>
        <end position="174"/>
    </location>
</feature>
<sequence>MPQQAHHYHFATLDSTQRFLIDHSITERPIFCRANQQTAGIGQRGAHWQSPIGGLYFSLRYQLDMPPAAQGGLAQYIALTLAQTIDPNAKILRLKWPNDLYIEKKKLGGILIDTLPHQEQTIAIIGIGINLYSSPETDSNLAYYSDYFAQTETLYESLCEQLLPALEYWNTHPYLPTDHRWDDYDRFHGQMLSLETHHEPVENIGIDQKGRLIIRDQQSKIAFLDNTRIKN</sequence>
<dbReference type="CDD" id="cd16442">
    <property type="entry name" value="BPL"/>
    <property type="match status" value="1"/>
</dbReference>
<dbReference type="Gene3D" id="3.30.930.10">
    <property type="entry name" value="Bira Bifunctional Protein, Domain 2"/>
    <property type="match status" value="1"/>
</dbReference>
<dbReference type="EMBL" id="UHIC01000001">
    <property type="protein sequence ID" value="SUO94992.1"/>
    <property type="molecule type" value="Genomic_DNA"/>
</dbReference>
<dbReference type="Proteomes" id="UP000254601">
    <property type="component" value="Unassembled WGS sequence"/>
</dbReference>
<dbReference type="AlphaFoldDB" id="A0A380MRQ6"/>
<protein>
    <submittedName>
        <fullName evidence="3">Bifunctional protein BirA</fullName>
    </submittedName>
</protein>
<dbReference type="InterPro" id="IPR004143">
    <property type="entry name" value="BPL_LPL_catalytic"/>
</dbReference>
<dbReference type="PROSITE" id="PS51733">
    <property type="entry name" value="BPL_LPL_CATALYTIC"/>
    <property type="match status" value="1"/>
</dbReference>
<keyword evidence="4" id="KW-1185">Reference proteome</keyword>
<proteinExistence type="predicted"/>
<reference evidence="3 4" key="1">
    <citation type="submission" date="2018-06" db="EMBL/GenBank/DDBJ databases">
        <authorList>
            <consortium name="Pathogen Informatics"/>
            <person name="Doyle S."/>
        </authorList>
    </citation>
    <scope>NUCLEOTIDE SEQUENCE [LARGE SCALE GENOMIC DNA]</scope>
    <source>
        <strain evidence="3 4">NCTC13337</strain>
    </source>
</reference>
<evidence type="ECO:0000313" key="4">
    <source>
        <dbReference type="Proteomes" id="UP000254601"/>
    </source>
</evidence>
<dbReference type="GO" id="GO:0005737">
    <property type="term" value="C:cytoplasm"/>
    <property type="evidence" value="ECO:0007669"/>
    <property type="project" value="TreeGrafter"/>
</dbReference>
<dbReference type="PANTHER" id="PTHR12835:SF5">
    <property type="entry name" value="BIOTIN--PROTEIN LIGASE"/>
    <property type="match status" value="1"/>
</dbReference>
<gene>
    <name evidence="3" type="primary">birA</name>
    <name evidence="3" type="ORF">NCTC13337_01032</name>
</gene>